<dbReference type="EMBL" id="HBEW01007743">
    <property type="protein sequence ID" value="CAD8587623.1"/>
    <property type="molecule type" value="Transcribed_RNA"/>
</dbReference>
<keyword evidence="5 7" id="KW-1133">Transmembrane helix</keyword>
<comment type="subcellular location">
    <subcellularLocation>
        <location evidence="1">Cell membrane</location>
        <topology evidence="1">Multi-pass membrane protein</topology>
    </subcellularLocation>
</comment>
<feature type="domain" description="EamA" evidence="8">
    <location>
        <begin position="128"/>
        <end position="266"/>
    </location>
</feature>
<evidence type="ECO:0000259" key="8">
    <source>
        <dbReference type="Pfam" id="PF00892"/>
    </source>
</evidence>
<comment type="similarity">
    <text evidence="2">Belongs to the drug/metabolite transporter (DMT) superfamily. Plant drug/metabolite exporter (P-DME) (TC 2.A.7.4) family.</text>
</comment>
<evidence type="ECO:0000256" key="1">
    <source>
        <dbReference type="ARBA" id="ARBA00004651"/>
    </source>
</evidence>
<feature type="transmembrane region" description="Helical" evidence="7">
    <location>
        <begin position="288"/>
        <end position="304"/>
    </location>
</feature>
<feature type="transmembrane region" description="Helical" evidence="7">
    <location>
        <begin position="356"/>
        <end position="377"/>
    </location>
</feature>
<feature type="domain" description="EamA" evidence="8">
    <location>
        <begin position="288"/>
        <end position="426"/>
    </location>
</feature>
<dbReference type="GO" id="GO:0005886">
    <property type="term" value="C:plasma membrane"/>
    <property type="evidence" value="ECO:0007669"/>
    <property type="project" value="UniProtKB-SubCell"/>
</dbReference>
<evidence type="ECO:0000256" key="6">
    <source>
        <dbReference type="ARBA" id="ARBA00023136"/>
    </source>
</evidence>
<dbReference type="InterPro" id="IPR051258">
    <property type="entry name" value="Diverse_Substrate_Transporter"/>
</dbReference>
<dbReference type="PANTHER" id="PTHR42920:SF23">
    <property type="entry name" value="EAMA DOMAIN-CONTAINING PROTEIN"/>
    <property type="match status" value="1"/>
</dbReference>
<name>A0A7S0KNL4_9CHLO</name>
<sequence>MRWLVASASASASASTAVSTVVSTTMTSTSKSIARHDRRACAPRAFSNVRRRLGAPSGSRMRARVLTCAAQNTDKSDNGISTRLSAVDEPTTLDSLARRASESRLEVEETVAVMDKSEQALSSGTSRLILLCVPLLWATYAPALRYVFVSDNPPGPAALSMVRIFMSTLPFAASVQNTFRHTLASDDDEQADALATARAALELGIYNSGGTALQAWGLDHTSSAHSGFIMGALSVVVPAMAVIQGDVVDDVTWAACAMTFLGVLLIGADSIDIASDVVSNVPPDALQGDVATFMAAMCYALFTLRASTYARQFNSVSLIGVKSFVMLCVMMFWYVSTALMSGGVDVADFTFLTSPVVFAAVVFSSLVPGALANYLQIKGQAGVPAAEAQIIYASTPAFNAVLSVALLNETMSTNALIGGGVIFVSSLAPFVISAHHSQDKEKE</sequence>
<proteinExistence type="inferred from homology"/>
<evidence type="ECO:0000256" key="4">
    <source>
        <dbReference type="ARBA" id="ARBA00022692"/>
    </source>
</evidence>
<feature type="transmembrane region" description="Helical" evidence="7">
    <location>
        <begin position="250"/>
        <end position="268"/>
    </location>
</feature>
<dbReference type="InterPro" id="IPR000620">
    <property type="entry name" value="EamA_dom"/>
</dbReference>
<feature type="transmembrane region" description="Helical" evidence="7">
    <location>
        <begin position="224"/>
        <end position="243"/>
    </location>
</feature>
<dbReference type="InterPro" id="IPR037185">
    <property type="entry name" value="EmrE-like"/>
</dbReference>
<evidence type="ECO:0000256" key="3">
    <source>
        <dbReference type="ARBA" id="ARBA00022475"/>
    </source>
</evidence>
<dbReference type="AlphaFoldDB" id="A0A7S0KNL4"/>
<evidence type="ECO:0000256" key="5">
    <source>
        <dbReference type="ARBA" id="ARBA00022989"/>
    </source>
</evidence>
<accession>A0A7S0KNL4</accession>
<feature type="transmembrane region" description="Helical" evidence="7">
    <location>
        <begin position="413"/>
        <end position="432"/>
    </location>
</feature>
<gene>
    <name evidence="9" type="ORF">OMED0929_LOCUS6546</name>
</gene>
<dbReference type="Pfam" id="PF00892">
    <property type="entry name" value="EamA"/>
    <property type="match status" value="2"/>
</dbReference>
<organism evidence="9">
    <name type="scientific">Ostreococcus mediterraneus</name>
    <dbReference type="NCBI Taxonomy" id="1486918"/>
    <lineage>
        <taxon>Eukaryota</taxon>
        <taxon>Viridiplantae</taxon>
        <taxon>Chlorophyta</taxon>
        <taxon>Mamiellophyceae</taxon>
        <taxon>Mamiellales</taxon>
        <taxon>Bathycoccaceae</taxon>
        <taxon>Ostreococcus</taxon>
    </lineage>
</organism>
<reference evidence="9" key="1">
    <citation type="submission" date="2021-01" db="EMBL/GenBank/DDBJ databases">
        <authorList>
            <person name="Corre E."/>
            <person name="Pelletier E."/>
            <person name="Niang G."/>
            <person name="Scheremetjew M."/>
            <person name="Finn R."/>
            <person name="Kale V."/>
            <person name="Holt S."/>
            <person name="Cochrane G."/>
            <person name="Meng A."/>
            <person name="Brown T."/>
            <person name="Cohen L."/>
        </authorList>
    </citation>
    <scope>NUCLEOTIDE SEQUENCE</scope>
    <source>
        <strain evidence="9">Clade-D-RCC2572</strain>
    </source>
</reference>
<evidence type="ECO:0000313" key="9">
    <source>
        <dbReference type="EMBL" id="CAD8587623.1"/>
    </source>
</evidence>
<feature type="transmembrane region" description="Helical" evidence="7">
    <location>
        <begin position="316"/>
        <end position="336"/>
    </location>
</feature>
<feature type="transmembrane region" description="Helical" evidence="7">
    <location>
        <begin position="389"/>
        <end position="407"/>
    </location>
</feature>
<keyword evidence="6 7" id="KW-0472">Membrane</keyword>
<evidence type="ECO:0000256" key="2">
    <source>
        <dbReference type="ARBA" id="ARBA00007635"/>
    </source>
</evidence>
<dbReference type="SUPFAM" id="SSF103481">
    <property type="entry name" value="Multidrug resistance efflux transporter EmrE"/>
    <property type="match status" value="1"/>
</dbReference>
<keyword evidence="4 7" id="KW-0812">Transmembrane</keyword>
<dbReference type="PANTHER" id="PTHR42920">
    <property type="entry name" value="OS03G0707200 PROTEIN-RELATED"/>
    <property type="match status" value="1"/>
</dbReference>
<evidence type="ECO:0000256" key="7">
    <source>
        <dbReference type="SAM" id="Phobius"/>
    </source>
</evidence>
<protein>
    <recommendedName>
        <fullName evidence="8">EamA domain-containing protein</fullName>
    </recommendedName>
</protein>
<keyword evidence="3" id="KW-1003">Cell membrane</keyword>